<evidence type="ECO:0000313" key="1">
    <source>
        <dbReference type="EMBL" id="MRY84369.1"/>
    </source>
</evidence>
<dbReference type="Proteomes" id="UP000450599">
    <property type="component" value="Unassembled WGS sequence"/>
</dbReference>
<name>A0A6I2NAD7_PARDI</name>
<dbReference type="Proteomes" id="UP000432516">
    <property type="component" value="Unassembled WGS sequence"/>
</dbReference>
<reference evidence="3 4" key="1">
    <citation type="journal article" date="2019" name="Nat. Med.">
        <title>A library of human gut bacterial isolates paired with longitudinal multiomics data enables mechanistic microbiome research.</title>
        <authorList>
            <person name="Poyet M."/>
            <person name="Groussin M."/>
            <person name="Gibbons S.M."/>
            <person name="Avila-Pacheco J."/>
            <person name="Jiang X."/>
            <person name="Kearney S.M."/>
            <person name="Perrotta A.R."/>
            <person name="Berdy B."/>
            <person name="Zhao S."/>
            <person name="Lieberman T.D."/>
            <person name="Swanson P.K."/>
            <person name="Smith M."/>
            <person name="Roesemann S."/>
            <person name="Alexander J.E."/>
            <person name="Rich S.A."/>
            <person name="Livny J."/>
            <person name="Vlamakis H."/>
            <person name="Clish C."/>
            <person name="Bullock K."/>
            <person name="Deik A."/>
            <person name="Scott J."/>
            <person name="Pierce K.A."/>
            <person name="Xavier R.J."/>
            <person name="Alm E.J."/>
        </authorList>
    </citation>
    <scope>NUCLEOTIDE SEQUENCE [LARGE SCALE GENOMIC DNA]</scope>
    <source>
        <strain evidence="1 4">BIOML-A11</strain>
        <strain evidence="2 3">BIOML-A2</strain>
    </source>
</reference>
<sequence>MGIKEIFKYRRSIVVWKILRNFSKKRENHKDDSFKEKIMSCRNQEISMDAVMNNLFLSKRLYDLLKVKCHPDRFIEPTQKEIATGIYQNITKYKTDYQQLLNIKEQVKEQLNITF</sequence>
<dbReference type="AlphaFoldDB" id="A0A6I2NAD7"/>
<evidence type="ECO:0000313" key="4">
    <source>
        <dbReference type="Proteomes" id="UP000450599"/>
    </source>
</evidence>
<evidence type="ECO:0000313" key="3">
    <source>
        <dbReference type="Proteomes" id="UP000432516"/>
    </source>
</evidence>
<protein>
    <recommendedName>
        <fullName evidence="5">Molecular chaperone DnaJ</fullName>
    </recommendedName>
</protein>
<accession>A0A6I2NAD7</accession>
<dbReference type="RefSeq" id="WP_057316360.1">
    <property type="nucleotide sequence ID" value="NZ_CABMKT010000001.1"/>
</dbReference>
<gene>
    <name evidence="1" type="ORF">GKD58_08895</name>
    <name evidence="2" type="ORF">GKD68_09875</name>
</gene>
<evidence type="ECO:0008006" key="5">
    <source>
        <dbReference type="Google" id="ProtNLM"/>
    </source>
</evidence>
<proteinExistence type="predicted"/>
<comment type="caution">
    <text evidence="1">The sequence shown here is derived from an EMBL/GenBank/DDBJ whole genome shotgun (WGS) entry which is preliminary data.</text>
</comment>
<organism evidence="1 4">
    <name type="scientific">Parabacteroides distasonis</name>
    <dbReference type="NCBI Taxonomy" id="823"/>
    <lineage>
        <taxon>Bacteria</taxon>
        <taxon>Pseudomonadati</taxon>
        <taxon>Bacteroidota</taxon>
        <taxon>Bacteroidia</taxon>
        <taxon>Bacteroidales</taxon>
        <taxon>Tannerellaceae</taxon>
        <taxon>Parabacteroides</taxon>
    </lineage>
</organism>
<evidence type="ECO:0000313" key="2">
    <source>
        <dbReference type="EMBL" id="MRZ55062.1"/>
    </source>
</evidence>
<dbReference type="EMBL" id="WKMW01000007">
    <property type="protein sequence ID" value="MRY84369.1"/>
    <property type="molecule type" value="Genomic_DNA"/>
</dbReference>
<dbReference type="EMBL" id="WKNE01000006">
    <property type="protein sequence ID" value="MRZ55062.1"/>
    <property type="molecule type" value="Genomic_DNA"/>
</dbReference>